<feature type="domain" description="Xylose isomerase-like TIM barrel" evidence="1">
    <location>
        <begin position="25"/>
        <end position="246"/>
    </location>
</feature>
<gene>
    <name evidence="2" type="ORF">IAD01_00220</name>
</gene>
<proteinExistence type="predicted"/>
<protein>
    <submittedName>
        <fullName evidence="2">Sugar phosphate isomerase/epimerase</fullName>
    </submittedName>
</protein>
<dbReference type="InterPro" id="IPR050312">
    <property type="entry name" value="IolE/XylAMocC-like"/>
</dbReference>
<dbReference type="Gene3D" id="3.20.20.150">
    <property type="entry name" value="Divalent-metal-dependent TIM barrel enzymes"/>
    <property type="match status" value="1"/>
</dbReference>
<reference evidence="2" key="1">
    <citation type="submission" date="2020-10" db="EMBL/GenBank/DDBJ databases">
        <authorList>
            <person name="Gilroy R."/>
        </authorList>
    </citation>
    <scope>NUCLEOTIDE SEQUENCE</scope>
    <source>
        <strain evidence="2">CHK157-1446</strain>
    </source>
</reference>
<accession>A0A9D1JGZ2</accession>
<keyword evidence="2" id="KW-0413">Isomerase</keyword>
<evidence type="ECO:0000259" key="1">
    <source>
        <dbReference type="Pfam" id="PF01261"/>
    </source>
</evidence>
<evidence type="ECO:0000313" key="3">
    <source>
        <dbReference type="Proteomes" id="UP000823982"/>
    </source>
</evidence>
<dbReference type="InterPro" id="IPR036237">
    <property type="entry name" value="Xyl_isomerase-like_sf"/>
</dbReference>
<dbReference type="AlphaFoldDB" id="A0A9D1JGZ2"/>
<dbReference type="PANTHER" id="PTHR12110">
    <property type="entry name" value="HYDROXYPYRUVATE ISOMERASE"/>
    <property type="match status" value="1"/>
</dbReference>
<dbReference type="EMBL" id="DVIR01000002">
    <property type="protein sequence ID" value="HIS23821.1"/>
    <property type="molecule type" value="Genomic_DNA"/>
</dbReference>
<dbReference type="GO" id="GO:0016853">
    <property type="term" value="F:isomerase activity"/>
    <property type="evidence" value="ECO:0007669"/>
    <property type="project" value="UniProtKB-KW"/>
</dbReference>
<name>A0A9D1JGZ2_9FIRM</name>
<dbReference type="PANTHER" id="PTHR12110:SF41">
    <property type="entry name" value="INOSOSE DEHYDRATASE"/>
    <property type="match status" value="1"/>
</dbReference>
<organism evidence="2 3">
    <name type="scientific">Candidatus Faeciplasma gallinarum</name>
    <dbReference type="NCBI Taxonomy" id="2840799"/>
    <lineage>
        <taxon>Bacteria</taxon>
        <taxon>Bacillati</taxon>
        <taxon>Bacillota</taxon>
        <taxon>Clostridia</taxon>
        <taxon>Eubacteriales</taxon>
        <taxon>Oscillospiraceae</taxon>
        <taxon>Oscillospiraceae incertae sedis</taxon>
        <taxon>Candidatus Faeciplasma</taxon>
    </lineage>
</organism>
<reference evidence="2" key="2">
    <citation type="journal article" date="2021" name="PeerJ">
        <title>Extensive microbial diversity within the chicken gut microbiome revealed by metagenomics and culture.</title>
        <authorList>
            <person name="Gilroy R."/>
            <person name="Ravi A."/>
            <person name="Getino M."/>
            <person name="Pursley I."/>
            <person name="Horton D.L."/>
            <person name="Alikhan N.F."/>
            <person name="Baker D."/>
            <person name="Gharbi K."/>
            <person name="Hall N."/>
            <person name="Watson M."/>
            <person name="Adriaenssens E.M."/>
            <person name="Foster-Nyarko E."/>
            <person name="Jarju S."/>
            <person name="Secka A."/>
            <person name="Antonio M."/>
            <person name="Oren A."/>
            <person name="Chaudhuri R.R."/>
            <person name="La Ragione R."/>
            <person name="Hildebrand F."/>
            <person name="Pallen M.J."/>
        </authorList>
    </citation>
    <scope>NUCLEOTIDE SEQUENCE</scope>
    <source>
        <strain evidence="2">CHK157-1446</strain>
    </source>
</reference>
<evidence type="ECO:0000313" key="2">
    <source>
        <dbReference type="EMBL" id="HIS23821.1"/>
    </source>
</evidence>
<dbReference type="Proteomes" id="UP000823982">
    <property type="component" value="Unassembled WGS sequence"/>
</dbReference>
<dbReference type="InterPro" id="IPR013022">
    <property type="entry name" value="Xyl_isomerase-like_TIM-brl"/>
</dbReference>
<comment type="caution">
    <text evidence="2">The sequence shown here is derived from an EMBL/GenBank/DDBJ whole genome shotgun (WGS) entry which is preliminary data.</text>
</comment>
<dbReference type="SUPFAM" id="SSF51658">
    <property type="entry name" value="Xylose isomerase-like"/>
    <property type="match status" value="1"/>
</dbReference>
<sequence>MRIGAQLYTVRDYCRNLNDFSTTLKRIADIGYRFVQVSGTCDFDPKWLKDRLDENGLECVLTHTPADRLLSDPKKVAADHDVYGCKYVGLGWNAFDLAHDPQDNPNTFYEKYIGVARALKEHGKYFMYHNHDQEFQKYNGRLILEALGEMFDADEMGFTLDTFWITAGGGDPAWWIENFAGRVPCIHLKDFAYGRKMAVVGEGNINFDRVFVTAYEAGTEYMLVEQDDCAGESPFDCLRRSYDFLRSRGFE</sequence>
<dbReference type="Pfam" id="PF01261">
    <property type="entry name" value="AP_endonuc_2"/>
    <property type="match status" value="1"/>
</dbReference>